<dbReference type="EMBL" id="JAPKFM010000034">
    <property type="protein sequence ID" value="MCX2966845.1"/>
    <property type="molecule type" value="Genomic_DNA"/>
</dbReference>
<protein>
    <recommendedName>
        <fullName evidence="4">RCK N-terminal domain-containing protein</fullName>
    </recommendedName>
</protein>
<evidence type="ECO:0000313" key="2">
    <source>
        <dbReference type="EMBL" id="MCX2966845.1"/>
    </source>
</evidence>
<keyword evidence="1" id="KW-1133">Transmembrane helix</keyword>
<keyword evidence="3" id="KW-1185">Reference proteome</keyword>
<reference evidence="2" key="1">
    <citation type="submission" date="2022-10" db="EMBL/GenBank/DDBJ databases">
        <title>WGS of marine actinomycetes from Thailand.</title>
        <authorList>
            <person name="Thawai C."/>
        </authorList>
    </citation>
    <scope>NUCLEOTIDE SEQUENCE</scope>
    <source>
        <strain evidence="2">SW21</strain>
    </source>
</reference>
<name>A0A9X3D7Z3_9ACTN</name>
<organism evidence="2 3">
    <name type="scientific">Gordonia aquimaris</name>
    <dbReference type="NCBI Taxonomy" id="2984863"/>
    <lineage>
        <taxon>Bacteria</taxon>
        <taxon>Bacillati</taxon>
        <taxon>Actinomycetota</taxon>
        <taxon>Actinomycetes</taxon>
        <taxon>Mycobacteriales</taxon>
        <taxon>Gordoniaceae</taxon>
        <taxon>Gordonia</taxon>
    </lineage>
</organism>
<keyword evidence="1" id="KW-0812">Transmembrane</keyword>
<evidence type="ECO:0000313" key="3">
    <source>
        <dbReference type="Proteomes" id="UP001143347"/>
    </source>
</evidence>
<evidence type="ECO:0008006" key="4">
    <source>
        <dbReference type="Google" id="ProtNLM"/>
    </source>
</evidence>
<proteinExistence type="predicted"/>
<keyword evidence="1" id="KW-0472">Membrane</keyword>
<evidence type="ECO:0000256" key="1">
    <source>
        <dbReference type="SAM" id="Phobius"/>
    </source>
</evidence>
<dbReference type="RefSeq" id="WP_266063592.1">
    <property type="nucleotide sequence ID" value="NZ_JAPKFM010000034.1"/>
</dbReference>
<comment type="caution">
    <text evidence="2">The sequence shown here is derived from an EMBL/GenBank/DDBJ whole genome shotgun (WGS) entry which is preliminary data.</text>
</comment>
<gene>
    <name evidence="2" type="ORF">OSB52_22475</name>
</gene>
<sequence>MSDSEWKQFSRRGEVDAVRLDDPWTWQTENGDTLQARAGDWRVTDTDGNQRSVAAEVFPRSYEFVAPGRFRRVGVFRARQVSAPETLVTLEGPARAHEGDWVVEGASGEHWPVPADQFSKTYEEIRPPSRPTRAGRWFHAAGITLLTLVQAAGAVTVQRVRSVSNKISYRSRTAIPTLVPTILTVWAISAALVGFWAVATTYETAQKSFIQQVYSTMAMFTGGYIPLIGGEQFDPVPPVRIASASVFAFTLTIAAASGVVIKLSARAWHRTRSWIRRPRLVVVGSGHSAAAIVRSCAEHKIRALLITEEPDGEAARACGHLLPKVEMRSFAECGDFGVARHILSRAENVVIATDSDSRNLDLQSVVGTAARRTHVTERFSVVSVVKDAKLVEAMRPQRLTTLPDQDVTCPAENVAEHVCHLIDAIATGSAAMSKAHPDDTATAPLIDAVVVDVIDVDHHAPADRTTGEPLSATLRRWLLRQSWSRKFMWGNEDLRTQTTNEVIDIRLRTEDDAARDNSRADDTIIVVRIYVGADSSAVMTRVLEDRSTLAAPPSLTVVVGDGRLITTAMASFDSTVSVVPGRQWLSAIARIQNESTIAYVDPDEIGLDAHLVTDDIRLQWARLFNQTYEFMFAEDRAIKGWLPGEPLASETKTVERAAARKELAEWWGEIPAEPRNLVGAGTRIKTSRRNARKRISNWYSSESAVKNMLTFLDDEGWELRRFEGPGAPDDPNFPDAMVERIAAREHADWRRRWWPDDSRRRRPRYQRPVLDDGTLGKRRLRVERKIERCATYSGSGADVLTFDELSNLSGDYVDDATSQRPAQNRRTANYNRRIVRETYPAIAACFGYQIVRKPEKGDATR</sequence>
<feature type="transmembrane region" description="Helical" evidence="1">
    <location>
        <begin position="137"/>
        <end position="157"/>
    </location>
</feature>
<feature type="transmembrane region" description="Helical" evidence="1">
    <location>
        <begin position="178"/>
        <end position="199"/>
    </location>
</feature>
<feature type="transmembrane region" description="Helical" evidence="1">
    <location>
        <begin position="241"/>
        <end position="263"/>
    </location>
</feature>
<dbReference type="AlphaFoldDB" id="A0A9X3D7Z3"/>
<accession>A0A9X3D7Z3</accession>
<dbReference type="Proteomes" id="UP001143347">
    <property type="component" value="Unassembled WGS sequence"/>
</dbReference>